<dbReference type="EMBL" id="QMDW01000006">
    <property type="protein sequence ID" value="RJX50461.1"/>
    <property type="molecule type" value="Genomic_DNA"/>
</dbReference>
<dbReference type="GO" id="GO:0016887">
    <property type="term" value="F:ATP hydrolysis activity"/>
    <property type="evidence" value="ECO:0007669"/>
    <property type="project" value="InterPro"/>
</dbReference>
<keyword evidence="5 11" id="KW-0067">ATP-binding</keyword>
<dbReference type="InterPro" id="IPR003439">
    <property type="entry name" value="ABC_transporter-like_ATP-bd"/>
</dbReference>
<evidence type="ECO:0000256" key="3">
    <source>
        <dbReference type="ARBA" id="ARBA00022692"/>
    </source>
</evidence>
<organism evidence="11 12">
    <name type="scientific">Halonotius pteroides</name>
    <dbReference type="NCBI Taxonomy" id="268735"/>
    <lineage>
        <taxon>Archaea</taxon>
        <taxon>Methanobacteriati</taxon>
        <taxon>Methanobacteriota</taxon>
        <taxon>Stenosarchaea group</taxon>
        <taxon>Halobacteria</taxon>
        <taxon>Halobacteriales</taxon>
        <taxon>Haloferacaceae</taxon>
        <taxon>Halonotius</taxon>
    </lineage>
</organism>
<keyword evidence="2" id="KW-0813">Transport</keyword>
<proteinExistence type="predicted"/>
<evidence type="ECO:0000256" key="8">
    <source>
        <dbReference type="SAM" id="Phobius"/>
    </source>
</evidence>
<dbReference type="PROSITE" id="PS00211">
    <property type="entry name" value="ABC_TRANSPORTER_1"/>
    <property type="match status" value="1"/>
</dbReference>
<dbReference type="InterPro" id="IPR036640">
    <property type="entry name" value="ABC1_TM_sf"/>
</dbReference>
<evidence type="ECO:0000313" key="12">
    <source>
        <dbReference type="Proteomes" id="UP000281564"/>
    </source>
</evidence>
<accession>A0A3A6QCH7</accession>
<dbReference type="InterPro" id="IPR017871">
    <property type="entry name" value="ABC_transporter-like_CS"/>
</dbReference>
<dbReference type="AlphaFoldDB" id="A0A3A6QCH7"/>
<dbReference type="InterPro" id="IPR011527">
    <property type="entry name" value="ABC1_TM_dom"/>
</dbReference>
<reference evidence="11 12" key="1">
    <citation type="submission" date="2018-06" db="EMBL/GenBank/DDBJ databases">
        <title>Halonotius sp. F13-13 a new haloarchaeeon isolated from a solar saltern from Isla Cristina, Huelva, Spain.</title>
        <authorList>
            <person name="Duran-Viseras A."/>
            <person name="Sanchez-Porro C."/>
            <person name="Ventosa A."/>
        </authorList>
    </citation>
    <scope>NUCLEOTIDE SEQUENCE [LARGE SCALE GENOMIC DNA]</scope>
    <source>
        <strain evidence="11 12">CECT 7525</strain>
    </source>
</reference>
<feature type="domain" description="ABC transporter" evidence="9">
    <location>
        <begin position="377"/>
        <end position="620"/>
    </location>
</feature>
<evidence type="ECO:0000256" key="2">
    <source>
        <dbReference type="ARBA" id="ARBA00022448"/>
    </source>
</evidence>
<dbReference type="Gene3D" id="1.20.1560.10">
    <property type="entry name" value="ABC transporter type 1, transmembrane domain"/>
    <property type="match status" value="1"/>
</dbReference>
<evidence type="ECO:0000256" key="4">
    <source>
        <dbReference type="ARBA" id="ARBA00022741"/>
    </source>
</evidence>
<feature type="domain" description="ABC transmembrane type-1" evidence="10">
    <location>
        <begin position="35"/>
        <end position="343"/>
    </location>
</feature>
<comment type="caution">
    <text evidence="11">The sequence shown here is derived from an EMBL/GenBank/DDBJ whole genome shotgun (WGS) entry which is preliminary data.</text>
</comment>
<dbReference type="InterPro" id="IPR027417">
    <property type="entry name" value="P-loop_NTPase"/>
</dbReference>
<feature type="transmembrane region" description="Helical" evidence="8">
    <location>
        <begin position="279"/>
        <end position="298"/>
    </location>
</feature>
<name>A0A3A6QCH7_9EURY</name>
<dbReference type="Pfam" id="PF00664">
    <property type="entry name" value="ABC_membrane"/>
    <property type="match status" value="1"/>
</dbReference>
<dbReference type="SUPFAM" id="SSF90123">
    <property type="entry name" value="ABC transporter transmembrane region"/>
    <property type="match status" value="1"/>
</dbReference>
<dbReference type="GO" id="GO:0140359">
    <property type="term" value="F:ABC-type transporter activity"/>
    <property type="evidence" value="ECO:0007669"/>
    <property type="project" value="InterPro"/>
</dbReference>
<keyword evidence="4" id="KW-0547">Nucleotide-binding</keyword>
<feature type="transmembrane region" description="Helical" evidence="8">
    <location>
        <begin position="175"/>
        <end position="193"/>
    </location>
</feature>
<dbReference type="GO" id="GO:0016020">
    <property type="term" value="C:membrane"/>
    <property type="evidence" value="ECO:0007669"/>
    <property type="project" value="UniProtKB-SubCell"/>
</dbReference>
<dbReference type="CDD" id="cd18565">
    <property type="entry name" value="ABC_6TM_exporter_like"/>
    <property type="match status" value="1"/>
</dbReference>
<dbReference type="InterPro" id="IPR039421">
    <property type="entry name" value="Type_1_exporter"/>
</dbReference>
<dbReference type="SUPFAM" id="SSF52540">
    <property type="entry name" value="P-loop containing nucleoside triphosphate hydrolases"/>
    <property type="match status" value="1"/>
</dbReference>
<sequence>MADEHGGFESVRDNVVGHPMVNLIRYALRYWPRLLTGVVTAVITRFARLVPALIVAATIDRVVLGGADPGLLTDVGLLPTGAIAGEAARIDLLRRLVIIAAVAYLIRSATRFASRYLLQSTAQKVQRDLRNDAYDHLQHLSMDFFITHQTGAMLSVLNSDINRLESFLNSEFRQLIRVVATVSGIAIILWSYSPKLATIALLPVPLIGLASARFLTWIEPRYQSIRETVSRLNSRLENNIGGIDVIKSFDRYAFEHERVATQSAQYHDEQISALRLRRAFFAGLRLLTGVAFVAILFIGGRDIIRLGDAGALSTGSFALFFLYLRRLYSPMRRIGRSANKYQQAKSSAERVFGLLGQTATIDDPDDPHTPERIDGEITFNDVTFAYGDREPVLNGVSLSIQPGETIGFAGETGAGKSTLAQLVPRFYDVDSGCVRVDGVDVREYARQHLRRGVAIVGQSPYLFSGTVAENIAYGDRETLTELRTSGSVPSAVVEAADAAEADRFINDLPAGYDTEIGERGVKLSGGQRQRLAIARAILNDPAIIILDEATSDVDTETEQHIQASLSRLIADRTALVIAHRLSTIQDADRIVVMDDGEIIERGSHDDLLATDGTYAALWGAQADETPASAD</sequence>
<evidence type="ECO:0000256" key="6">
    <source>
        <dbReference type="ARBA" id="ARBA00022989"/>
    </source>
</evidence>
<dbReference type="Gene3D" id="3.40.50.300">
    <property type="entry name" value="P-loop containing nucleotide triphosphate hydrolases"/>
    <property type="match status" value="1"/>
</dbReference>
<comment type="subcellular location">
    <subcellularLocation>
        <location evidence="1">Membrane</location>
        <topology evidence="1">Multi-pass membrane protein</topology>
    </subcellularLocation>
</comment>
<dbReference type="PROSITE" id="PS50893">
    <property type="entry name" value="ABC_TRANSPORTER_2"/>
    <property type="match status" value="1"/>
</dbReference>
<dbReference type="PROSITE" id="PS50929">
    <property type="entry name" value="ABC_TM1F"/>
    <property type="match status" value="1"/>
</dbReference>
<gene>
    <name evidence="11" type="ORF">DP106_06085</name>
</gene>
<dbReference type="FunFam" id="3.40.50.300:FF:000287">
    <property type="entry name" value="Multidrug ABC transporter ATP-binding protein"/>
    <property type="match status" value="1"/>
</dbReference>
<dbReference type="GO" id="GO:0005524">
    <property type="term" value="F:ATP binding"/>
    <property type="evidence" value="ECO:0007669"/>
    <property type="project" value="UniProtKB-KW"/>
</dbReference>
<evidence type="ECO:0000256" key="5">
    <source>
        <dbReference type="ARBA" id="ARBA00022840"/>
    </source>
</evidence>
<evidence type="ECO:0000313" key="11">
    <source>
        <dbReference type="EMBL" id="RJX50461.1"/>
    </source>
</evidence>
<feature type="transmembrane region" description="Helical" evidence="8">
    <location>
        <begin position="199"/>
        <end position="218"/>
    </location>
</feature>
<keyword evidence="6 8" id="KW-1133">Transmembrane helix</keyword>
<feature type="transmembrane region" description="Helical" evidence="8">
    <location>
        <begin position="304"/>
        <end position="324"/>
    </location>
</feature>
<dbReference type="SMART" id="SM00382">
    <property type="entry name" value="AAA"/>
    <property type="match status" value="1"/>
</dbReference>
<keyword evidence="3 8" id="KW-0812">Transmembrane</keyword>
<protein>
    <submittedName>
        <fullName evidence="11">ABC transporter ATP-binding protein</fullName>
    </submittedName>
</protein>
<dbReference type="PANTHER" id="PTHR24221:SF654">
    <property type="entry name" value="ATP-BINDING CASSETTE SUB-FAMILY B MEMBER 6"/>
    <property type="match status" value="1"/>
</dbReference>
<keyword evidence="12" id="KW-1185">Reference proteome</keyword>
<dbReference type="InterPro" id="IPR003593">
    <property type="entry name" value="AAA+_ATPase"/>
</dbReference>
<dbReference type="Pfam" id="PF00005">
    <property type="entry name" value="ABC_tran"/>
    <property type="match status" value="1"/>
</dbReference>
<evidence type="ECO:0000259" key="10">
    <source>
        <dbReference type="PROSITE" id="PS50929"/>
    </source>
</evidence>
<evidence type="ECO:0000256" key="1">
    <source>
        <dbReference type="ARBA" id="ARBA00004141"/>
    </source>
</evidence>
<evidence type="ECO:0000256" key="7">
    <source>
        <dbReference type="ARBA" id="ARBA00023136"/>
    </source>
</evidence>
<dbReference type="Proteomes" id="UP000281564">
    <property type="component" value="Unassembled WGS sequence"/>
</dbReference>
<evidence type="ECO:0000259" key="9">
    <source>
        <dbReference type="PROSITE" id="PS50893"/>
    </source>
</evidence>
<dbReference type="PANTHER" id="PTHR24221">
    <property type="entry name" value="ATP-BINDING CASSETTE SUB-FAMILY B"/>
    <property type="match status" value="1"/>
</dbReference>
<dbReference type="OrthoDB" id="121502at2157"/>
<keyword evidence="7 8" id="KW-0472">Membrane</keyword>
<dbReference type="RefSeq" id="WP_120084077.1">
    <property type="nucleotide sequence ID" value="NZ_QMDW01000006.1"/>
</dbReference>